<name>A0A6J7LMU9_9ZZZZ</name>
<evidence type="ECO:0000313" key="1">
    <source>
        <dbReference type="EMBL" id="CAB4969558.1"/>
    </source>
</evidence>
<dbReference type="AlphaFoldDB" id="A0A6J7LMU9"/>
<dbReference type="EMBL" id="CAFBNE010000176">
    <property type="protein sequence ID" value="CAB4969558.1"/>
    <property type="molecule type" value="Genomic_DNA"/>
</dbReference>
<reference evidence="1" key="1">
    <citation type="submission" date="2020-05" db="EMBL/GenBank/DDBJ databases">
        <authorList>
            <person name="Chiriac C."/>
            <person name="Salcher M."/>
            <person name="Ghai R."/>
            <person name="Kavagutti S V."/>
        </authorList>
    </citation>
    <scope>NUCLEOTIDE SEQUENCE</scope>
</reference>
<proteinExistence type="predicted"/>
<protein>
    <submittedName>
        <fullName evidence="1">Unannotated protein</fullName>
    </submittedName>
</protein>
<organism evidence="1">
    <name type="scientific">freshwater metagenome</name>
    <dbReference type="NCBI Taxonomy" id="449393"/>
    <lineage>
        <taxon>unclassified sequences</taxon>
        <taxon>metagenomes</taxon>
        <taxon>ecological metagenomes</taxon>
    </lineage>
</organism>
<accession>A0A6J7LMU9</accession>
<sequence>MEIIESIHGGLRRHDDARMLDYRDWPATIKHADTGAVVYPPTL</sequence>
<gene>
    <name evidence="1" type="ORF">UFOPK3772_03242</name>
</gene>